<keyword evidence="1" id="KW-0175">Coiled coil</keyword>
<feature type="domain" description="DUF6779" evidence="2">
    <location>
        <begin position="35"/>
        <end position="105"/>
    </location>
</feature>
<feature type="non-terminal residue" evidence="3">
    <location>
        <position position="132"/>
    </location>
</feature>
<evidence type="ECO:0000313" key="4">
    <source>
        <dbReference type="Proteomes" id="UP000789572"/>
    </source>
</evidence>
<evidence type="ECO:0000313" key="3">
    <source>
        <dbReference type="EMBL" id="CAG8612828.1"/>
    </source>
</evidence>
<accession>A0A9N9GMN7</accession>
<dbReference type="Pfam" id="PF20570">
    <property type="entry name" value="DUF6779"/>
    <property type="match status" value="1"/>
</dbReference>
<protein>
    <submittedName>
        <fullName evidence="3">3620_t:CDS:1</fullName>
    </submittedName>
</protein>
<keyword evidence="4" id="KW-1185">Reference proteome</keyword>
<reference evidence="3" key="1">
    <citation type="submission" date="2021-06" db="EMBL/GenBank/DDBJ databases">
        <authorList>
            <person name="Kallberg Y."/>
            <person name="Tangrot J."/>
            <person name="Rosling A."/>
        </authorList>
    </citation>
    <scope>NUCLEOTIDE SEQUENCE</scope>
    <source>
        <strain evidence="3">IA702</strain>
    </source>
</reference>
<name>A0A9N9GMN7_9GLOM</name>
<dbReference type="AlphaFoldDB" id="A0A9N9GMN7"/>
<dbReference type="InterPro" id="IPR046706">
    <property type="entry name" value="DUF6779"/>
</dbReference>
<gene>
    <name evidence="3" type="ORF">POCULU_LOCUS8033</name>
</gene>
<proteinExistence type="predicted"/>
<feature type="coiled-coil region" evidence="1">
    <location>
        <begin position="44"/>
        <end position="96"/>
    </location>
</feature>
<dbReference type="Proteomes" id="UP000789572">
    <property type="component" value="Unassembled WGS sequence"/>
</dbReference>
<sequence length="132" mass="15319">NCSSPSVGFFAPTNPLKKILIPFPVFSDVFNKFHEEQEQEFKTVVQYERNLAVKKEEMAEHSDNLRRLVDKKRSEMREIQEDISHMRAKLESLHEKMVPVFNTLLADDNQLNEYNVSSFAIAFAKKLNKDSG</sequence>
<evidence type="ECO:0000256" key="1">
    <source>
        <dbReference type="SAM" id="Coils"/>
    </source>
</evidence>
<comment type="caution">
    <text evidence="3">The sequence shown here is derived from an EMBL/GenBank/DDBJ whole genome shotgun (WGS) entry which is preliminary data.</text>
</comment>
<organism evidence="3 4">
    <name type="scientific">Paraglomus occultum</name>
    <dbReference type="NCBI Taxonomy" id="144539"/>
    <lineage>
        <taxon>Eukaryota</taxon>
        <taxon>Fungi</taxon>
        <taxon>Fungi incertae sedis</taxon>
        <taxon>Mucoromycota</taxon>
        <taxon>Glomeromycotina</taxon>
        <taxon>Glomeromycetes</taxon>
        <taxon>Paraglomerales</taxon>
        <taxon>Paraglomeraceae</taxon>
        <taxon>Paraglomus</taxon>
    </lineage>
</organism>
<dbReference type="OrthoDB" id="2382589at2759"/>
<evidence type="ECO:0000259" key="2">
    <source>
        <dbReference type="Pfam" id="PF20570"/>
    </source>
</evidence>
<dbReference type="EMBL" id="CAJVPJ010002096">
    <property type="protein sequence ID" value="CAG8612828.1"/>
    <property type="molecule type" value="Genomic_DNA"/>
</dbReference>